<keyword evidence="1" id="KW-0479">Metal-binding</keyword>
<dbReference type="Proteomes" id="UP000078512">
    <property type="component" value="Unassembled WGS sequence"/>
</dbReference>
<sequence length="154" mass="17413">IRCTFPRCGKEFSSESRLSTHIRIHSGKPPYPCDYPGCTKAFHTSSSLSHHRVVHSDQGLRPFVCRHERCGATYTQLARLITHQRTTHSGMFILLYPSSVPLTFFLIDLCFCLLYVFRLNLLAPPSTVSPTSLMPRSPLPLLLSITFTIANQLH</sequence>
<keyword evidence="4" id="KW-0862">Zinc</keyword>
<dbReference type="GO" id="GO:0000978">
    <property type="term" value="F:RNA polymerase II cis-regulatory region sequence-specific DNA binding"/>
    <property type="evidence" value="ECO:0007669"/>
    <property type="project" value="TreeGrafter"/>
</dbReference>
<dbReference type="SUPFAM" id="SSF57667">
    <property type="entry name" value="beta-beta-alpha zinc fingers"/>
    <property type="match status" value="2"/>
</dbReference>
<protein>
    <recommendedName>
        <fullName evidence="7">C2H2-type domain-containing protein</fullName>
    </recommendedName>
</protein>
<dbReference type="AlphaFoldDB" id="A0A197K4F4"/>
<dbReference type="InterPro" id="IPR036236">
    <property type="entry name" value="Znf_C2H2_sf"/>
</dbReference>
<evidence type="ECO:0000256" key="6">
    <source>
        <dbReference type="SAM" id="Phobius"/>
    </source>
</evidence>
<dbReference type="GO" id="GO:0008270">
    <property type="term" value="F:zinc ion binding"/>
    <property type="evidence" value="ECO:0007669"/>
    <property type="project" value="UniProtKB-KW"/>
</dbReference>
<evidence type="ECO:0000313" key="8">
    <source>
        <dbReference type="EMBL" id="OAQ31344.1"/>
    </source>
</evidence>
<dbReference type="GO" id="GO:0045944">
    <property type="term" value="P:positive regulation of transcription by RNA polymerase II"/>
    <property type="evidence" value="ECO:0007669"/>
    <property type="project" value="UniProtKB-ARBA"/>
</dbReference>
<evidence type="ECO:0000256" key="3">
    <source>
        <dbReference type="ARBA" id="ARBA00022771"/>
    </source>
</evidence>
<dbReference type="PROSITE" id="PS00028">
    <property type="entry name" value="ZINC_FINGER_C2H2_1"/>
    <property type="match status" value="3"/>
</dbReference>
<dbReference type="Gene3D" id="3.30.160.60">
    <property type="entry name" value="Classic Zinc Finger"/>
    <property type="match status" value="3"/>
</dbReference>
<keyword evidence="3 5" id="KW-0863">Zinc-finger</keyword>
<dbReference type="STRING" id="1314771.A0A197K4F4"/>
<feature type="domain" description="C2H2-type" evidence="7">
    <location>
        <begin position="31"/>
        <end position="60"/>
    </location>
</feature>
<dbReference type="InterPro" id="IPR050329">
    <property type="entry name" value="GLI_C2H2-zinc-finger"/>
</dbReference>
<evidence type="ECO:0000259" key="7">
    <source>
        <dbReference type="PROSITE" id="PS50157"/>
    </source>
</evidence>
<feature type="domain" description="C2H2-type" evidence="7">
    <location>
        <begin position="63"/>
        <end position="90"/>
    </location>
</feature>
<evidence type="ECO:0000256" key="4">
    <source>
        <dbReference type="ARBA" id="ARBA00022833"/>
    </source>
</evidence>
<dbReference type="EMBL" id="KV442030">
    <property type="protein sequence ID" value="OAQ31344.1"/>
    <property type="molecule type" value="Genomic_DNA"/>
</dbReference>
<dbReference type="PANTHER" id="PTHR19818">
    <property type="entry name" value="ZINC FINGER PROTEIN ZIC AND GLI"/>
    <property type="match status" value="1"/>
</dbReference>
<dbReference type="PANTHER" id="PTHR19818:SF139">
    <property type="entry name" value="PAIR-RULE PROTEIN ODD-PAIRED"/>
    <property type="match status" value="1"/>
</dbReference>
<dbReference type="GO" id="GO:0005634">
    <property type="term" value="C:nucleus"/>
    <property type="evidence" value="ECO:0007669"/>
    <property type="project" value="UniProtKB-ARBA"/>
</dbReference>
<organism evidence="8 9">
    <name type="scientific">Linnemannia elongata AG-77</name>
    <dbReference type="NCBI Taxonomy" id="1314771"/>
    <lineage>
        <taxon>Eukaryota</taxon>
        <taxon>Fungi</taxon>
        <taxon>Fungi incertae sedis</taxon>
        <taxon>Mucoromycota</taxon>
        <taxon>Mortierellomycotina</taxon>
        <taxon>Mortierellomycetes</taxon>
        <taxon>Mortierellales</taxon>
        <taxon>Mortierellaceae</taxon>
        <taxon>Linnemannia</taxon>
    </lineage>
</organism>
<keyword evidence="9" id="KW-1185">Reference proteome</keyword>
<accession>A0A197K4F4</accession>
<reference evidence="8 9" key="1">
    <citation type="submission" date="2016-05" db="EMBL/GenBank/DDBJ databases">
        <title>Genome sequencing reveals origins of a unique bacterial endosymbiosis in the earliest lineages of terrestrial Fungi.</title>
        <authorList>
            <consortium name="DOE Joint Genome Institute"/>
            <person name="Uehling J."/>
            <person name="Gryganskyi A."/>
            <person name="Hameed K."/>
            <person name="Tschaplinski T."/>
            <person name="Misztal P."/>
            <person name="Wu S."/>
            <person name="Desiro A."/>
            <person name="Vande Pol N."/>
            <person name="Du Z.-Y."/>
            <person name="Zienkiewicz A."/>
            <person name="Zienkiewicz K."/>
            <person name="Morin E."/>
            <person name="Tisserant E."/>
            <person name="Splivallo R."/>
            <person name="Hainaut M."/>
            <person name="Henrissat B."/>
            <person name="Ohm R."/>
            <person name="Kuo A."/>
            <person name="Yan J."/>
            <person name="Lipzen A."/>
            <person name="Nolan M."/>
            <person name="Labutti K."/>
            <person name="Barry K."/>
            <person name="Goldstein A."/>
            <person name="Labbe J."/>
            <person name="Schadt C."/>
            <person name="Tuskan G."/>
            <person name="Grigoriev I."/>
            <person name="Martin F."/>
            <person name="Vilgalys R."/>
            <person name="Bonito G."/>
        </authorList>
    </citation>
    <scope>NUCLEOTIDE SEQUENCE [LARGE SCALE GENOMIC DNA]</scope>
    <source>
        <strain evidence="8 9">AG-77</strain>
    </source>
</reference>
<keyword evidence="2" id="KW-0677">Repeat</keyword>
<evidence type="ECO:0000313" key="9">
    <source>
        <dbReference type="Proteomes" id="UP000078512"/>
    </source>
</evidence>
<keyword evidence="6" id="KW-0472">Membrane</keyword>
<feature type="non-terminal residue" evidence="8">
    <location>
        <position position="1"/>
    </location>
</feature>
<dbReference type="OrthoDB" id="2446633at2759"/>
<dbReference type="PROSITE" id="PS50157">
    <property type="entry name" value="ZINC_FINGER_C2H2_2"/>
    <property type="match status" value="3"/>
</dbReference>
<evidence type="ECO:0000256" key="2">
    <source>
        <dbReference type="ARBA" id="ARBA00022737"/>
    </source>
</evidence>
<dbReference type="InterPro" id="IPR013087">
    <property type="entry name" value="Znf_C2H2_type"/>
</dbReference>
<feature type="transmembrane region" description="Helical" evidence="6">
    <location>
        <begin position="93"/>
        <end position="117"/>
    </location>
</feature>
<dbReference type="GO" id="GO:0000981">
    <property type="term" value="F:DNA-binding transcription factor activity, RNA polymerase II-specific"/>
    <property type="evidence" value="ECO:0007669"/>
    <property type="project" value="TreeGrafter"/>
</dbReference>
<dbReference type="FunFam" id="3.30.160.60:FF:000125">
    <property type="entry name" value="Putative zinc finger protein 143"/>
    <property type="match status" value="1"/>
</dbReference>
<dbReference type="Pfam" id="PF00096">
    <property type="entry name" value="zf-C2H2"/>
    <property type="match status" value="2"/>
</dbReference>
<evidence type="ECO:0000256" key="5">
    <source>
        <dbReference type="PROSITE-ProRule" id="PRU00042"/>
    </source>
</evidence>
<name>A0A197K4F4_9FUNG</name>
<feature type="domain" description="C2H2-type" evidence="7">
    <location>
        <begin position="1"/>
        <end position="30"/>
    </location>
</feature>
<keyword evidence="6" id="KW-1133">Transmembrane helix</keyword>
<proteinExistence type="predicted"/>
<evidence type="ECO:0000256" key="1">
    <source>
        <dbReference type="ARBA" id="ARBA00022723"/>
    </source>
</evidence>
<keyword evidence="6" id="KW-0812">Transmembrane</keyword>
<gene>
    <name evidence="8" type="ORF">K457DRAFT_72000</name>
</gene>
<dbReference type="SMART" id="SM00355">
    <property type="entry name" value="ZnF_C2H2"/>
    <property type="match status" value="3"/>
</dbReference>